<dbReference type="Pfam" id="PF13177">
    <property type="entry name" value="DNA_pol3_delta2"/>
    <property type="match status" value="1"/>
</dbReference>
<dbReference type="PANTHER" id="PTHR11669:SF8">
    <property type="entry name" value="DNA POLYMERASE III SUBUNIT DELTA"/>
    <property type="match status" value="1"/>
</dbReference>
<dbReference type="RefSeq" id="WP_209705583.1">
    <property type="nucleotide sequence ID" value="NZ_JAFIDA010000001.1"/>
</dbReference>
<organism evidence="1 2">
    <name type="scientific">Leucobacter exalbidus</name>
    <dbReference type="NCBI Taxonomy" id="662960"/>
    <lineage>
        <taxon>Bacteria</taxon>
        <taxon>Bacillati</taxon>
        <taxon>Actinomycetota</taxon>
        <taxon>Actinomycetes</taxon>
        <taxon>Micrococcales</taxon>
        <taxon>Microbacteriaceae</taxon>
        <taxon>Leucobacter</taxon>
    </lineage>
</organism>
<dbReference type="Proteomes" id="UP000675163">
    <property type="component" value="Unassembled WGS sequence"/>
</dbReference>
<reference evidence="1" key="1">
    <citation type="submission" date="2021-02" db="EMBL/GenBank/DDBJ databases">
        <title>Sequencing the genomes of 1000 actinobacteria strains.</title>
        <authorList>
            <person name="Klenk H.-P."/>
        </authorList>
    </citation>
    <scope>NUCLEOTIDE SEQUENCE</scope>
    <source>
        <strain evidence="1">DSM 22850</strain>
    </source>
</reference>
<sequence>MEFWADIVGQQVAAQTLERASAPGGSPSHAWLITGPPGSGRSNIAYRFAAALIARTPADRERVYDQVVARTHPDLGVLTTQTAIIKIDAAREVVASSYYAPAEGRYRVFVIEDADRMTEHTSNVLLKALEEPPERTVWVLCAPSEADLLPTIRSRTRSLRLVTPAVAEIAALLHEREGIDLAVAERAARLAQSHIGMARSLARDPEALERRERVIRSALSVETLGDAMATAARLMKVAEADAAAATERREVREREEAMRSLGLAPGAAIPPQMRSQMRALEDDQKQRAKRGVRDGVDRILTDVLSLYRDVAMVALMPEAELVNAEHARRIGELAELWRGGGALAAVDAVETARDRLRRQITPGLVLEALFAGVVNAGSER</sequence>
<dbReference type="EC" id="2.7.7.7" evidence="1"/>
<gene>
    <name evidence="1" type="ORF">JOF28_001951</name>
</gene>
<comment type="caution">
    <text evidence="1">The sequence shown here is derived from an EMBL/GenBank/DDBJ whole genome shotgun (WGS) entry which is preliminary data.</text>
</comment>
<dbReference type="InterPro" id="IPR050238">
    <property type="entry name" value="DNA_Rep/Repair_Clamp_Loader"/>
</dbReference>
<dbReference type="PANTHER" id="PTHR11669">
    <property type="entry name" value="REPLICATION FACTOR C / DNA POLYMERASE III GAMMA-TAU SUBUNIT"/>
    <property type="match status" value="1"/>
</dbReference>
<keyword evidence="1" id="KW-0548">Nucleotidyltransferase</keyword>
<name>A0A940PSJ3_9MICO</name>
<accession>A0A940PSJ3</accession>
<protein>
    <submittedName>
        <fullName evidence="1">DNA polymerase-3 subunit delta</fullName>
        <ecNumber evidence="1">2.7.7.7</ecNumber>
    </submittedName>
</protein>
<dbReference type="GO" id="GO:0006261">
    <property type="term" value="P:DNA-templated DNA replication"/>
    <property type="evidence" value="ECO:0007669"/>
    <property type="project" value="TreeGrafter"/>
</dbReference>
<keyword evidence="1" id="KW-0808">Transferase</keyword>
<evidence type="ECO:0000313" key="1">
    <source>
        <dbReference type="EMBL" id="MBP1326719.1"/>
    </source>
</evidence>
<dbReference type="Gene3D" id="3.40.50.300">
    <property type="entry name" value="P-loop containing nucleotide triphosphate hydrolases"/>
    <property type="match status" value="1"/>
</dbReference>
<dbReference type="SUPFAM" id="SSF52540">
    <property type="entry name" value="P-loop containing nucleoside triphosphate hydrolases"/>
    <property type="match status" value="1"/>
</dbReference>
<dbReference type="InterPro" id="IPR027417">
    <property type="entry name" value="P-loop_NTPase"/>
</dbReference>
<proteinExistence type="predicted"/>
<dbReference type="EMBL" id="JAFIDA010000001">
    <property type="protein sequence ID" value="MBP1326719.1"/>
    <property type="molecule type" value="Genomic_DNA"/>
</dbReference>
<keyword evidence="2" id="KW-1185">Reference proteome</keyword>
<evidence type="ECO:0000313" key="2">
    <source>
        <dbReference type="Proteomes" id="UP000675163"/>
    </source>
</evidence>
<dbReference type="AlphaFoldDB" id="A0A940PSJ3"/>
<dbReference type="NCBIfam" id="NF005926">
    <property type="entry name" value="PRK07940.1"/>
    <property type="match status" value="1"/>
</dbReference>
<dbReference type="GO" id="GO:0003887">
    <property type="term" value="F:DNA-directed DNA polymerase activity"/>
    <property type="evidence" value="ECO:0007669"/>
    <property type="project" value="UniProtKB-EC"/>
</dbReference>